<keyword evidence="8" id="KW-1185">Reference proteome</keyword>
<evidence type="ECO:0000256" key="2">
    <source>
        <dbReference type="ARBA" id="ARBA00023125"/>
    </source>
</evidence>
<dbReference type="Pfam" id="PF01022">
    <property type="entry name" value="HTH_5"/>
    <property type="match status" value="1"/>
</dbReference>
<dbReference type="PROSITE" id="PS50987">
    <property type="entry name" value="HTH_ARSR_2"/>
    <property type="match status" value="1"/>
</dbReference>
<dbReference type="NCBIfam" id="NF033788">
    <property type="entry name" value="HTH_metalloreg"/>
    <property type="match status" value="1"/>
</dbReference>
<evidence type="ECO:0000256" key="1">
    <source>
        <dbReference type="ARBA" id="ARBA00023015"/>
    </source>
</evidence>
<dbReference type="PANTHER" id="PTHR33154">
    <property type="entry name" value="TRANSCRIPTIONAL REGULATOR, ARSR FAMILY"/>
    <property type="match status" value="1"/>
</dbReference>
<dbReference type="SUPFAM" id="SSF46785">
    <property type="entry name" value="Winged helix' DNA-binding domain"/>
    <property type="match status" value="1"/>
</dbReference>
<feature type="region of interest" description="Disordered" evidence="5">
    <location>
        <begin position="187"/>
        <end position="206"/>
    </location>
</feature>
<name>A0A1G8EUJ6_9MICO</name>
<evidence type="ECO:0000256" key="3">
    <source>
        <dbReference type="ARBA" id="ARBA00023163"/>
    </source>
</evidence>
<evidence type="ECO:0000256" key="4">
    <source>
        <dbReference type="SAM" id="Coils"/>
    </source>
</evidence>
<evidence type="ECO:0000256" key="5">
    <source>
        <dbReference type="SAM" id="MobiDB-lite"/>
    </source>
</evidence>
<evidence type="ECO:0000313" key="8">
    <source>
        <dbReference type="Proteomes" id="UP000198822"/>
    </source>
</evidence>
<organism evidence="7 8">
    <name type="scientific">Agrococcus jejuensis</name>
    <dbReference type="NCBI Taxonomy" id="399736"/>
    <lineage>
        <taxon>Bacteria</taxon>
        <taxon>Bacillati</taxon>
        <taxon>Actinomycetota</taxon>
        <taxon>Actinomycetes</taxon>
        <taxon>Micrococcales</taxon>
        <taxon>Microbacteriaceae</taxon>
        <taxon>Agrococcus</taxon>
    </lineage>
</organism>
<dbReference type="Gene3D" id="1.10.10.10">
    <property type="entry name" value="Winged helix-like DNA-binding domain superfamily/Winged helix DNA-binding domain"/>
    <property type="match status" value="1"/>
</dbReference>
<feature type="domain" description="HTH arsR-type" evidence="6">
    <location>
        <begin position="1"/>
        <end position="100"/>
    </location>
</feature>
<dbReference type="InterPro" id="IPR011991">
    <property type="entry name" value="ArsR-like_HTH"/>
</dbReference>
<protein>
    <submittedName>
        <fullName evidence="7">DNA-binding transcriptional regulator, ArsR family</fullName>
    </submittedName>
</protein>
<dbReference type="STRING" id="399736.SAMN04489720_2196"/>
<evidence type="ECO:0000313" key="7">
    <source>
        <dbReference type="EMBL" id="SDH73571.1"/>
    </source>
</evidence>
<keyword evidence="2 7" id="KW-0238">DNA-binding</keyword>
<dbReference type="InterPro" id="IPR036390">
    <property type="entry name" value="WH_DNA-bd_sf"/>
</dbReference>
<reference evidence="8" key="1">
    <citation type="submission" date="2016-10" db="EMBL/GenBank/DDBJ databases">
        <authorList>
            <person name="Varghese N."/>
            <person name="Submissions S."/>
        </authorList>
    </citation>
    <scope>NUCLEOTIDE SEQUENCE [LARGE SCALE GENOMIC DNA]</scope>
    <source>
        <strain evidence="8">DSM 22002</strain>
    </source>
</reference>
<evidence type="ECO:0000259" key="6">
    <source>
        <dbReference type="PROSITE" id="PS50987"/>
    </source>
</evidence>
<dbReference type="PANTHER" id="PTHR33154:SF33">
    <property type="entry name" value="TRANSCRIPTIONAL REPRESSOR SDPR"/>
    <property type="match status" value="1"/>
</dbReference>
<dbReference type="InterPro" id="IPR001845">
    <property type="entry name" value="HTH_ArsR_DNA-bd_dom"/>
</dbReference>
<feature type="coiled-coil region" evidence="4">
    <location>
        <begin position="124"/>
        <end position="183"/>
    </location>
</feature>
<dbReference type="CDD" id="cd00090">
    <property type="entry name" value="HTH_ARSR"/>
    <property type="match status" value="1"/>
</dbReference>
<dbReference type="EMBL" id="LT629695">
    <property type="protein sequence ID" value="SDH73571.1"/>
    <property type="molecule type" value="Genomic_DNA"/>
</dbReference>
<keyword evidence="1" id="KW-0805">Transcription regulation</keyword>
<dbReference type="InterPro" id="IPR051081">
    <property type="entry name" value="HTH_MetalResp_TranReg"/>
</dbReference>
<sequence>MPRWQYVAMADIFSVIADATRREILGVLLDRRATTGEASVSEIVEALGVAQPTVSKHLKTLRDVGLVEVREEGQHRYYRIDPAPLDEVDDWLMPFVFAGDDQGQEGGLGAAAFAAWAGANVSFKSAAEQARTAAEQALERANHMVENPAPVGESLGRRVADAAHEARQKAAELQTWLDELQARIDERRGGASRAIEQARDRLRRRD</sequence>
<dbReference type="Proteomes" id="UP000198822">
    <property type="component" value="Chromosome I"/>
</dbReference>
<dbReference type="SMART" id="SM00418">
    <property type="entry name" value="HTH_ARSR"/>
    <property type="match status" value="1"/>
</dbReference>
<dbReference type="AlphaFoldDB" id="A0A1G8EUJ6"/>
<keyword evidence="4" id="KW-0175">Coiled coil</keyword>
<dbReference type="InterPro" id="IPR036388">
    <property type="entry name" value="WH-like_DNA-bd_sf"/>
</dbReference>
<gene>
    <name evidence="7" type="ORF">SAMN04489720_2196</name>
</gene>
<dbReference type="GO" id="GO:0003700">
    <property type="term" value="F:DNA-binding transcription factor activity"/>
    <property type="evidence" value="ECO:0007669"/>
    <property type="project" value="InterPro"/>
</dbReference>
<accession>A0A1G8EUJ6</accession>
<dbReference type="PRINTS" id="PR00778">
    <property type="entry name" value="HTHARSR"/>
</dbReference>
<keyword evidence="3" id="KW-0804">Transcription</keyword>
<dbReference type="GO" id="GO:0003677">
    <property type="term" value="F:DNA binding"/>
    <property type="evidence" value="ECO:0007669"/>
    <property type="project" value="UniProtKB-KW"/>
</dbReference>
<proteinExistence type="predicted"/>